<dbReference type="Gene3D" id="2.20.70.10">
    <property type="match status" value="2"/>
</dbReference>
<feature type="compositionally biased region" description="Basic and acidic residues" evidence="6">
    <location>
        <begin position="477"/>
        <end position="491"/>
    </location>
</feature>
<keyword evidence="3" id="KW-0677">Repeat</keyword>
<feature type="compositionally biased region" description="Basic and acidic residues" evidence="6">
    <location>
        <begin position="690"/>
        <end position="754"/>
    </location>
</feature>
<feature type="region of interest" description="Disordered" evidence="6">
    <location>
        <begin position="121"/>
        <end position="141"/>
    </location>
</feature>
<evidence type="ECO:0000256" key="1">
    <source>
        <dbReference type="ARBA" id="ARBA00004123"/>
    </source>
</evidence>
<name>A0A0C9XV69_9AGAR</name>
<sequence>MATPAQSVMGIWTEHRNPEGRTYWFNTGSQQSVWEKPDDLKTPFERALTQTKWKEYFSGGRKYYYNTETKESKWDMPDELLLVLEKVEKEGQAAQVVAPTRAVTAPGFTPVGGSIQGALVPMGGADPSSSAPASQPNQNGNSLAVGPHIGALPLAPSSILPARPNLPDDPVIPHNGFLTVEEGEKAFTHLLRKAGVDANWTWDQTMRAIITDPLYKALNTLAEKKACWEKFTTGLKAKEQEEREARLGKLRPALRNMLRGNPNVFHYTTFQTADKLFAQHPIWQQGRIEAERRLVFEEYVAELKQREVQETRAARARSVSKVVSLFKQLNVDVVTRWRAAHNMLVESEDWNDDQELRKLPTLDILLAFEDYSRVREREYEEQMRRAQVEKTRKERKARESFKALLQDLVKTGAIKARTKWKDIYPLFRDDERYLSMLGNPGSNPLELFWDVVDGMDQQLDAKIAAVEDVFKKVNVTENEKTKSSPDADSKMADAQAPNSPFVTAETTWDDFMTVISAHADSNVKSLSEDDLKDVFKTLQDVALKTQADEKRRAERKQRHLQDDLRYALKKLHEPIDISMAYEDIVPLIEDLPEYKALEDEEGRRAAFTKFVKRQKERLREAASEDGASTTSRKRKEPARDHRDGERDKEKERDRDRDRGEREREREKDREPHRERTKDYDRAARSSRHHRYDDYETERRSSRDYGREREKDIDREKDREGYRSSKHHRDGERDDRKRDREGGRDRERKSSRGDHGSGYWDEAPLKKERERSTSVHRDEPPREKRDHDDKVQGSRAEKRPRYDYDDEDADAMEVDKRHDSARAETPEEGEI</sequence>
<organism evidence="9 10">
    <name type="scientific">Laccaria amethystina LaAM-08-1</name>
    <dbReference type="NCBI Taxonomy" id="1095629"/>
    <lineage>
        <taxon>Eukaryota</taxon>
        <taxon>Fungi</taxon>
        <taxon>Dikarya</taxon>
        <taxon>Basidiomycota</taxon>
        <taxon>Agaricomycotina</taxon>
        <taxon>Agaricomycetes</taxon>
        <taxon>Agaricomycetidae</taxon>
        <taxon>Agaricales</taxon>
        <taxon>Agaricineae</taxon>
        <taxon>Hydnangiaceae</taxon>
        <taxon>Laccaria</taxon>
    </lineage>
</organism>
<evidence type="ECO:0000256" key="5">
    <source>
        <dbReference type="ARBA" id="ARBA00023242"/>
    </source>
</evidence>
<dbReference type="CDD" id="cd00201">
    <property type="entry name" value="WW"/>
    <property type="match status" value="2"/>
</dbReference>
<dbReference type="EMBL" id="KN838540">
    <property type="protein sequence ID" value="KIK08926.1"/>
    <property type="molecule type" value="Genomic_DNA"/>
</dbReference>
<dbReference type="Pfam" id="PF01846">
    <property type="entry name" value="FF"/>
    <property type="match status" value="2"/>
</dbReference>
<feature type="region of interest" description="Disordered" evidence="6">
    <location>
        <begin position="477"/>
        <end position="498"/>
    </location>
</feature>
<dbReference type="Pfam" id="PF00397">
    <property type="entry name" value="WW"/>
    <property type="match status" value="1"/>
</dbReference>
<dbReference type="FunFam" id="1.10.10.440:FF:000013">
    <property type="entry name" value="pre-mRNA-processing protein 40A isoform X1"/>
    <property type="match status" value="1"/>
</dbReference>
<reference evidence="10" key="2">
    <citation type="submission" date="2015-01" db="EMBL/GenBank/DDBJ databases">
        <title>Evolutionary Origins and Diversification of the Mycorrhizal Mutualists.</title>
        <authorList>
            <consortium name="DOE Joint Genome Institute"/>
            <consortium name="Mycorrhizal Genomics Consortium"/>
            <person name="Kohler A."/>
            <person name="Kuo A."/>
            <person name="Nagy L.G."/>
            <person name="Floudas D."/>
            <person name="Copeland A."/>
            <person name="Barry K.W."/>
            <person name="Cichocki N."/>
            <person name="Veneault-Fourrey C."/>
            <person name="LaButti K."/>
            <person name="Lindquist E.A."/>
            <person name="Lipzen A."/>
            <person name="Lundell T."/>
            <person name="Morin E."/>
            <person name="Murat C."/>
            <person name="Riley R."/>
            <person name="Ohm R."/>
            <person name="Sun H."/>
            <person name="Tunlid A."/>
            <person name="Henrissat B."/>
            <person name="Grigoriev I.V."/>
            <person name="Hibbett D.S."/>
            <person name="Martin F."/>
        </authorList>
    </citation>
    <scope>NUCLEOTIDE SEQUENCE [LARGE SCALE GENOMIC DNA]</scope>
    <source>
        <strain evidence="10">LaAM-08-1</strain>
    </source>
</reference>
<keyword evidence="2" id="KW-0507">mRNA processing</keyword>
<evidence type="ECO:0000256" key="3">
    <source>
        <dbReference type="ARBA" id="ARBA00022737"/>
    </source>
</evidence>
<dbReference type="HOGENOM" id="CLU_005825_1_1_1"/>
<dbReference type="Proteomes" id="UP000054477">
    <property type="component" value="Unassembled WGS sequence"/>
</dbReference>
<evidence type="ECO:0008006" key="11">
    <source>
        <dbReference type="Google" id="ProtNLM"/>
    </source>
</evidence>
<evidence type="ECO:0000256" key="4">
    <source>
        <dbReference type="ARBA" id="ARBA00023187"/>
    </source>
</evidence>
<dbReference type="OrthoDB" id="187617at2759"/>
<keyword evidence="5" id="KW-0539">Nucleus</keyword>
<feature type="domain" description="WW" evidence="7">
    <location>
        <begin position="53"/>
        <end position="79"/>
    </location>
</feature>
<dbReference type="SUPFAM" id="SSF51045">
    <property type="entry name" value="WW domain"/>
    <property type="match status" value="2"/>
</dbReference>
<feature type="domain" description="WW" evidence="7">
    <location>
        <begin position="6"/>
        <end position="39"/>
    </location>
</feature>
<evidence type="ECO:0000313" key="10">
    <source>
        <dbReference type="Proteomes" id="UP000054477"/>
    </source>
</evidence>
<dbReference type="PANTHER" id="PTHR11864:SF0">
    <property type="entry name" value="PRP40 PRE-MRNA PROCESSING FACTOR 40 HOMOLOG A (YEAST)"/>
    <property type="match status" value="1"/>
</dbReference>
<keyword evidence="4" id="KW-0508">mRNA splicing</keyword>
<protein>
    <recommendedName>
        <fullName evidence="11">Pre-mRNA-processing protein prp40</fullName>
    </recommendedName>
</protein>
<evidence type="ECO:0000256" key="2">
    <source>
        <dbReference type="ARBA" id="ARBA00022664"/>
    </source>
</evidence>
<evidence type="ECO:0000313" key="9">
    <source>
        <dbReference type="EMBL" id="KIK08926.1"/>
    </source>
</evidence>
<dbReference type="STRING" id="1095629.A0A0C9XV69"/>
<dbReference type="SUPFAM" id="SSF81698">
    <property type="entry name" value="FF domain"/>
    <property type="match status" value="4"/>
</dbReference>
<dbReference type="PANTHER" id="PTHR11864">
    <property type="entry name" value="PRE-MRNA-PROCESSING PROTEIN PRP40"/>
    <property type="match status" value="1"/>
</dbReference>
<feature type="compositionally biased region" description="Basic and acidic residues" evidence="6">
    <location>
        <begin position="812"/>
        <end position="824"/>
    </location>
</feature>
<reference evidence="9 10" key="1">
    <citation type="submission" date="2014-04" db="EMBL/GenBank/DDBJ databases">
        <authorList>
            <consortium name="DOE Joint Genome Institute"/>
            <person name="Kuo A."/>
            <person name="Kohler A."/>
            <person name="Nagy L.G."/>
            <person name="Floudas D."/>
            <person name="Copeland A."/>
            <person name="Barry K.W."/>
            <person name="Cichocki N."/>
            <person name="Veneault-Fourrey C."/>
            <person name="LaButti K."/>
            <person name="Lindquist E.A."/>
            <person name="Lipzen A."/>
            <person name="Lundell T."/>
            <person name="Morin E."/>
            <person name="Murat C."/>
            <person name="Sun H."/>
            <person name="Tunlid A."/>
            <person name="Henrissat B."/>
            <person name="Grigoriev I.V."/>
            <person name="Hibbett D.S."/>
            <person name="Martin F."/>
            <person name="Nordberg H.P."/>
            <person name="Cantor M.N."/>
            <person name="Hua S.X."/>
        </authorList>
    </citation>
    <scope>NUCLEOTIDE SEQUENCE [LARGE SCALE GENOMIC DNA]</scope>
    <source>
        <strain evidence="9 10">LaAM-08-1</strain>
    </source>
</reference>
<dbReference type="SMART" id="SM00441">
    <property type="entry name" value="FF"/>
    <property type="match status" value="4"/>
</dbReference>
<gene>
    <name evidence="9" type="ORF">K443DRAFT_671977</name>
</gene>
<accession>A0A0C9XV69</accession>
<dbReference type="GO" id="GO:0045292">
    <property type="term" value="P:mRNA cis splicing, via spliceosome"/>
    <property type="evidence" value="ECO:0007669"/>
    <property type="project" value="InterPro"/>
</dbReference>
<feature type="region of interest" description="Disordered" evidence="6">
    <location>
        <begin position="618"/>
        <end position="830"/>
    </location>
</feature>
<dbReference type="InterPro" id="IPR001202">
    <property type="entry name" value="WW_dom"/>
</dbReference>
<dbReference type="AlphaFoldDB" id="A0A0C9XV69"/>
<dbReference type="SMART" id="SM00456">
    <property type="entry name" value="WW"/>
    <property type="match status" value="2"/>
</dbReference>
<dbReference type="PROSITE" id="PS50020">
    <property type="entry name" value="WW_DOMAIN_2"/>
    <property type="match status" value="2"/>
</dbReference>
<comment type="subcellular location">
    <subcellularLocation>
        <location evidence="1">Nucleus</location>
    </subcellularLocation>
</comment>
<dbReference type="GO" id="GO:0003723">
    <property type="term" value="F:RNA binding"/>
    <property type="evidence" value="ECO:0007669"/>
    <property type="project" value="TreeGrafter"/>
</dbReference>
<dbReference type="InterPro" id="IPR036020">
    <property type="entry name" value="WW_dom_sf"/>
</dbReference>
<dbReference type="GO" id="GO:0005685">
    <property type="term" value="C:U1 snRNP"/>
    <property type="evidence" value="ECO:0007669"/>
    <property type="project" value="TreeGrafter"/>
</dbReference>
<dbReference type="InterPro" id="IPR036517">
    <property type="entry name" value="FF_domain_sf"/>
</dbReference>
<dbReference type="PROSITE" id="PS51676">
    <property type="entry name" value="FF"/>
    <property type="match status" value="1"/>
</dbReference>
<dbReference type="InterPro" id="IPR002713">
    <property type="entry name" value="FF_domain"/>
</dbReference>
<evidence type="ECO:0000259" key="7">
    <source>
        <dbReference type="PROSITE" id="PS50020"/>
    </source>
</evidence>
<dbReference type="Gene3D" id="1.10.10.440">
    <property type="entry name" value="FF domain"/>
    <property type="match status" value="4"/>
</dbReference>
<dbReference type="InterPro" id="IPR039726">
    <property type="entry name" value="Prp40-like"/>
</dbReference>
<evidence type="ECO:0000259" key="8">
    <source>
        <dbReference type="PROSITE" id="PS51676"/>
    </source>
</evidence>
<feature type="compositionally biased region" description="Low complexity" evidence="6">
    <location>
        <begin position="127"/>
        <end position="139"/>
    </location>
</feature>
<feature type="compositionally biased region" description="Basic and acidic residues" evidence="6">
    <location>
        <begin position="637"/>
        <end position="683"/>
    </location>
</feature>
<keyword evidence="10" id="KW-1185">Reference proteome</keyword>
<feature type="domain" description="FF" evidence="8">
    <location>
        <begin position="393"/>
        <end position="454"/>
    </location>
</feature>
<dbReference type="GO" id="GO:0071004">
    <property type="term" value="C:U2-type prespliceosome"/>
    <property type="evidence" value="ECO:0007669"/>
    <property type="project" value="TreeGrafter"/>
</dbReference>
<evidence type="ECO:0000256" key="6">
    <source>
        <dbReference type="SAM" id="MobiDB-lite"/>
    </source>
</evidence>
<proteinExistence type="predicted"/>
<feature type="compositionally biased region" description="Basic and acidic residues" evidence="6">
    <location>
        <begin position="762"/>
        <end position="802"/>
    </location>
</feature>